<organism evidence="2 3">
    <name type="scientific">Streptomyces racemochromogenes</name>
    <dbReference type="NCBI Taxonomy" id="67353"/>
    <lineage>
        <taxon>Bacteria</taxon>
        <taxon>Bacillati</taxon>
        <taxon>Actinomycetota</taxon>
        <taxon>Actinomycetes</taxon>
        <taxon>Kitasatosporales</taxon>
        <taxon>Streptomycetaceae</taxon>
        <taxon>Streptomyces</taxon>
    </lineage>
</organism>
<keyword evidence="3" id="KW-1185">Reference proteome</keyword>
<dbReference type="SUPFAM" id="SSF52091">
    <property type="entry name" value="SpoIIaa-like"/>
    <property type="match status" value="1"/>
</dbReference>
<evidence type="ECO:0000313" key="3">
    <source>
        <dbReference type="Proteomes" id="UP001610631"/>
    </source>
</evidence>
<dbReference type="InterPro" id="IPR002645">
    <property type="entry name" value="STAS_dom"/>
</dbReference>
<gene>
    <name evidence="2" type="ORF">WDV06_11720</name>
</gene>
<sequence>MRAHPKRTIISVAGELDIDTCPHLAEAAHALIGAGHCLIVDLSGLTFIDPSGLNLLLALNHRARTAGQSLELAGVPAQAGHVLDLTRTRHLFTSGDGAS</sequence>
<evidence type="ECO:0000259" key="1">
    <source>
        <dbReference type="PROSITE" id="PS50801"/>
    </source>
</evidence>
<name>A0ABW7PC63_9ACTN</name>
<dbReference type="PANTHER" id="PTHR33495:SF2">
    <property type="entry name" value="ANTI-SIGMA FACTOR ANTAGONIST TM_1081-RELATED"/>
    <property type="match status" value="1"/>
</dbReference>
<dbReference type="Pfam" id="PF13466">
    <property type="entry name" value="STAS_2"/>
    <property type="match status" value="1"/>
</dbReference>
<dbReference type="CDD" id="cd07043">
    <property type="entry name" value="STAS_anti-anti-sigma_factors"/>
    <property type="match status" value="1"/>
</dbReference>
<dbReference type="InterPro" id="IPR036513">
    <property type="entry name" value="STAS_dom_sf"/>
</dbReference>
<proteinExistence type="predicted"/>
<dbReference type="PROSITE" id="PS50801">
    <property type="entry name" value="STAS"/>
    <property type="match status" value="1"/>
</dbReference>
<accession>A0ABW7PC63</accession>
<reference evidence="2 3" key="1">
    <citation type="submission" date="2024-03" db="EMBL/GenBank/DDBJ databases">
        <title>Whole genome sequencing of Streptomyces racemochromogenes, to identify antimicrobial biosynthetic gene clusters.</title>
        <authorList>
            <person name="Suryawanshi P."/>
            <person name="Krishnaraj P.U."/>
            <person name="Arun Y.P."/>
            <person name="Suryawanshi M.P."/>
            <person name="Rakshit O."/>
        </authorList>
    </citation>
    <scope>NUCLEOTIDE SEQUENCE [LARGE SCALE GENOMIC DNA]</scope>
    <source>
        <strain evidence="2 3">AUDT626</strain>
    </source>
</reference>
<feature type="domain" description="STAS" evidence="1">
    <location>
        <begin position="1"/>
        <end position="99"/>
    </location>
</feature>
<evidence type="ECO:0000313" key="2">
    <source>
        <dbReference type="EMBL" id="MFH7595755.1"/>
    </source>
</evidence>
<dbReference type="PANTHER" id="PTHR33495">
    <property type="entry name" value="ANTI-SIGMA FACTOR ANTAGONIST TM_1081-RELATED-RELATED"/>
    <property type="match status" value="1"/>
</dbReference>
<protein>
    <submittedName>
        <fullName evidence="2">STAS domain-containing protein</fullName>
    </submittedName>
</protein>
<dbReference type="EMBL" id="JBBDHD010000022">
    <property type="protein sequence ID" value="MFH7595755.1"/>
    <property type="molecule type" value="Genomic_DNA"/>
</dbReference>
<dbReference type="Proteomes" id="UP001610631">
    <property type="component" value="Unassembled WGS sequence"/>
</dbReference>
<comment type="caution">
    <text evidence="2">The sequence shown here is derived from an EMBL/GenBank/DDBJ whole genome shotgun (WGS) entry which is preliminary data.</text>
</comment>
<dbReference type="InterPro" id="IPR058548">
    <property type="entry name" value="MlaB-like_STAS"/>
</dbReference>
<dbReference type="Gene3D" id="3.30.750.24">
    <property type="entry name" value="STAS domain"/>
    <property type="match status" value="1"/>
</dbReference>